<organism evidence="1 2">
    <name type="scientific">Brassica cretica</name>
    <name type="common">Mustard</name>
    <dbReference type="NCBI Taxonomy" id="69181"/>
    <lineage>
        <taxon>Eukaryota</taxon>
        <taxon>Viridiplantae</taxon>
        <taxon>Streptophyta</taxon>
        <taxon>Embryophyta</taxon>
        <taxon>Tracheophyta</taxon>
        <taxon>Spermatophyta</taxon>
        <taxon>Magnoliopsida</taxon>
        <taxon>eudicotyledons</taxon>
        <taxon>Gunneridae</taxon>
        <taxon>Pentapetalae</taxon>
        <taxon>rosids</taxon>
        <taxon>malvids</taxon>
        <taxon>Brassicales</taxon>
        <taxon>Brassicaceae</taxon>
        <taxon>Brassiceae</taxon>
        <taxon>Brassica</taxon>
    </lineage>
</organism>
<dbReference type="Proteomes" id="UP000712281">
    <property type="component" value="Unassembled WGS sequence"/>
</dbReference>
<evidence type="ECO:0000313" key="2">
    <source>
        <dbReference type="Proteomes" id="UP000712281"/>
    </source>
</evidence>
<protein>
    <submittedName>
        <fullName evidence="1">Uncharacterized protein</fullName>
    </submittedName>
</protein>
<proteinExistence type="predicted"/>
<reference evidence="1" key="1">
    <citation type="submission" date="2019-12" db="EMBL/GenBank/DDBJ databases">
        <title>Genome sequencing and annotation of Brassica cretica.</title>
        <authorList>
            <person name="Studholme D.J."/>
            <person name="Sarris P.F."/>
        </authorList>
    </citation>
    <scope>NUCLEOTIDE SEQUENCE</scope>
    <source>
        <strain evidence="1">PFS-001/15</strain>
        <tissue evidence="1">Leaf</tissue>
    </source>
</reference>
<sequence length="129" mass="14782">MCFGSGLNTSEVVERSVAWSIDRSRWSWMKKKALEETTVLSWLLKQRSLTHRPRCLAVAITVTVMCFGSGLNTSEVVERSVAWSIDRSRWSWMKKKALEETTVLSWLLKQRSLTHRPRCLAVAITVTVV</sequence>
<dbReference type="AlphaFoldDB" id="A0A8S9LUD2"/>
<comment type="caution">
    <text evidence="1">The sequence shown here is derived from an EMBL/GenBank/DDBJ whole genome shotgun (WGS) entry which is preliminary data.</text>
</comment>
<name>A0A8S9LUD2_BRACR</name>
<dbReference type="EMBL" id="QGKW02000276">
    <property type="protein sequence ID" value="KAF2609401.1"/>
    <property type="molecule type" value="Genomic_DNA"/>
</dbReference>
<accession>A0A8S9LUD2</accession>
<evidence type="ECO:0000313" key="1">
    <source>
        <dbReference type="EMBL" id="KAF2609401.1"/>
    </source>
</evidence>
<gene>
    <name evidence="1" type="ORF">F2Q68_00044955</name>
</gene>